<dbReference type="EMBL" id="WBUI01000033">
    <property type="protein sequence ID" value="KAB2929314.1"/>
    <property type="molecule type" value="Genomic_DNA"/>
</dbReference>
<proteinExistence type="predicted"/>
<evidence type="ECO:0000256" key="1">
    <source>
        <dbReference type="SAM" id="Coils"/>
    </source>
</evidence>
<gene>
    <name evidence="2" type="ORF">F9K24_20190</name>
</gene>
<protein>
    <recommendedName>
        <fullName evidence="4">DUF4139 domain-containing protein</fullName>
    </recommendedName>
</protein>
<organism evidence="2 3">
    <name type="scientific">Leptonema illini</name>
    <dbReference type="NCBI Taxonomy" id="183"/>
    <lineage>
        <taxon>Bacteria</taxon>
        <taxon>Pseudomonadati</taxon>
        <taxon>Spirochaetota</taxon>
        <taxon>Spirochaetia</taxon>
        <taxon>Leptospirales</taxon>
        <taxon>Leptospiraceae</taxon>
        <taxon>Leptonema</taxon>
    </lineage>
</organism>
<dbReference type="Proteomes" id="UP000460298">
    <property type="component" value="Unassembled WGS sequence"/>
</dbReference>
<accession>A0A833GZ41</accession>
<sequence length="655" mass="73447">MNSLRRLILFKNGLGCFERHIVADQEVHLDFRASEIDDVIKSIIVYDEGVKNLSFDGKRPSSEDLAEIGLRPVQGTNALIELLVQFRGVPFRVVTASSEYKGVLTGIDERQEAAGESVLSVSYMVLLAEDGALQSVRLPDVIRIIPDEERAGKDLKRLLEASLYWKATERKKLVVQSAGGELRLSYMLPVPVWTSSYRLLLREADACMMQAWALVHNASDEDWEDLQLSLASGMPMSFRMDLYTPRHRQRPFAELPDKEEYAAPVVGRSYAEPPAPAPQAKRSRAAMAPAAASVGSAPFEADMLYEREEMAFAGASDSFTESTAVDAKASEFAPVSFFKIREAVHIPAGKSSLVPLFTMPIEGRRVALYRASIRKNNPMTAVLLRNTTGFALEDGPITFYSPEGYTGEGMLPALDRDEQVIVPFAIEGSMLVNTEQKSDTKEVHRLYARGGLLFLERKVERRTVYLLRRGGPLAFDKLYIDHPESAGWTVVGRSPESRSEGFVRFCTSAEADEFDVVEQYVLTETLHMQVGSDWLDTVLATGLIQSEQRSLLDGIARLNIQIDEATRREGQKTNDIEEIGVDQKRIRENLKALGSAEEEKALRRRYVAELEQGENRLRSLKEELNEIRKTRESLMTQRGERMDGLSFDFFVDGSR</sequence>
<keyword evidence="1" id="KW-0175">Coiled coil</keyword>
<name>A0A833GZ41_9LEPT</name>
<comment type="caution">
    <text evidence="2">The sequence shown here is derived from an EMBL/GenBank/DDBJ whole genome shotgun (WGS) entry which is preliminary data.</text>
</comment>
<evidence type="ECO:0000313" key="3">
    <source>
        <dbReference type="Proteomes" id="UP000460298"/>
    </source>
</evidence>
<evidence type="ECO:0008006" key="4">
    <source>
        <dbReference type="Google" id="ProtNLM"/>
    </source>
</evidence>
<reference evidence="2 3" key="1">
    <citation type="submission" date="2019-10" db="EMBL/GenBank/DDBJ databases">
        <title>Extracellular Electron Transfer in a Candidatus Methanoperedens spp. Enrichment Culture.</title>
        <authorList>
            <person name="Berger S."/>
            <person name="Rangel Shaw D."/>
            <person name="Berben T."/>
            <person name="In 'T Zandt M."/>
            <person name="Frank J."/>
            <person name="Reimann J."/>
            <person name="Jetten M.S.M."/>
            <person name="Welte C.U."/>
        </authorList>
    </citation>
    <scope>NUCLEOTIDE SEQUENCE [LARGE SCALE GENOMIC DNA]</scope>
    <source>
        <strain evidence="2">SB12</strain>
    </source>
</reference>
<dbReference type="AlphaFoldDB" id="A0A833GZ41"/>
<feature type="coiled-coil region" evidence="1">
    <location>
        <begin position="596"/>
        <end position="637"/>
    </location>
</feature>
<evidence type="ECO:0000313" key="2">
    <source>
        <dbReference type="EMBL" id="KAB2929314.1"/>
    </source>
</evidence>